<name>A0A2T9YPU8_9FUNG</name>
<keyword evidence="3" id="KW-0747">Spliceosome</keyword>
<evidence type="ECO:0000313" key="8">
    <source>
        <dbReference type="Proteomes" id="UP000245383"/>
    </source>
</evidence>
<feature type="region of interest" description="Disordered" evidence="5">
    <location>
        <begin position="1"/>
        <end position="25"/>
    </location>
</feature>
<evidence type="ECO:0000313" key="7">
    <source>
        <dbReference type="EMBL" id="PVU94336.1"/>
    </source>
</evidence>
<dbReference type="Pfam" id="PF02731">
    <property type="entry name" value="SKIP_SNW"/>
    <property type="match status" value="1"/>
</dbReference>
<dbReference type="OrthoDB" id="666364at2759"/>
<evidence type="ECO:0000256" key="3">
    <source>
        <dbReference type="RuleBase" id="RU367140"/>
    </source>
</evidence>
<dbReference type="InterPro" id="IPR017862">
    <property type="entry name" value="SKI-int_prot_SKIP"/>
</dbReference>
<accession>A0A2T9YPU8</accession>
<feature type="compositionally biased region" description="Basic and acidic residues" evidence="5">
    <location>
        <begin position="371"/>
        <end position="403"/>
    </location>
</feature>
<comment type="caution">
    <text evidence="7">The sequence shown here is derived from an EMBL/GenBank/DDBJ whole genome shotgun (WGS) entry which is preliminary data.</text>
</comment>
<dbReference type="Proteomes" id="UP000245383">
    <property type="component" value="Unassembled WGS sequence"/>
</dbReference>
<keyword evidence="8" id="KW-1185">Reference proteome</keyword>
<feature type="coiled-coil region" evidence="4">
    <location>
        <begin position="139"/>
        <end position="166"/>
    </location>
</feature>
<proteinExistence type="inferred from homology"/>
<evidence type="ECO:0000256" key="5">
    <source>
        <dbReference type="SAM" id="MobiDB-lite"/>
    </source>
</evidence>
<organism evidence="7 8">
    <name type="scientific">Smittium simulii</name>
    <dbReference type="NCBI Taxonomy" id="133385"/>
    <lineage>
        <taxon>Eukaryota</taxon>
        <taxon>Fungi</taxon>
        <taxon>Fungi incertae sedis</taxon>
        <taxon>Zoopagomycota</taxon>
        <taxon>Kickxellomycotina</taxon>
        <taxon>Harpellomycetes</taxon>
        <taxon>Harpellales</taxon>
        <taxon>Legeriomycetaceae</taxon>
        <taxon>Smittium</taxon>
    </lineage>
</organism>
<dbReference type="EMBL" id="MBFR01000095">
    <property type="protein sequence ID" value="PVU94336.1"/>
    <property type="molecule type" value="Genomic_DNA"/>
</dbReference>
<dbReference type="GO" id="GO:0005681">
    <property type="term" value="C:spliceosomal complex"/>
    <property type="evidence" value="ECO:0007669"/>
    <property type="project" value="UniProtKB-UniRule"/>
</dbReference>
<dbReference type="PANTHER" id="PTHR12096">
    <property type="entry name" value="NUCLEAR PROTEIN SKIP-RELATED"/>
    <property type="match status" value="1"/>
</dbReference>
<gene>
    <name evidence="7" type="ORF">BB561_002633</name>
</gene>
<feature type="domain" description="SKI-interacting protein SKIP SNW" evidence="6">
    <location>
        <begin position="181"/>
        <end position="340"/>
    </location>
</feature>
<comment type="subunit">
    <text evidence="3">Associated with the spliceosome.</text>
</comment>
<keyword evidence="3" id="KW-0539">Nucleus</keyword>
<feature type="compositionally biased region" description="Basic and acidic residues" evidence="5">
    <location>
        <begin position="524"/>
        <end position="533"/>
    </location>
</feature>
<dbReference type="AlphaFoldDB" id="A0A2T9YPU8"/>
<comment type="similarity">
    <text evidence="1 3">Belongs to the SNW family.</text>
</comment>
<evidence type="ECO:0000256" key="2">
    <source>
        <dbReference type="ARBA" id="ARBA00022160"/>
    </source>
</evidence>
<feature type="region of interest" description="Disordered" evidence="5">
    <location>
        <begin position="318"/>
        <end position="403"/>
    </location>
</feature>
<evidence type="ECO:0000259" key="6">
    <source>
        <dbReference type="Pfam" id="PF02731"/>
    </source>
</evidence>
<protein>
    <recommendedName>
        <fullName evidence="2 3">Pre-mRNA-processing protein 45</fullName>
    </recommendedName>
</protein>
<comment type="function">
    <text evidence="3">Involved in pre-mRNA splicing.</text>
</comment>
<sequence>MSALSQILPEPKYSSKKDSPPIQSSKIETTALVSIDTNKRNIPSYGNRKNWIPTTLEDFGDGGAYPEILVGQYPIRMGLKKTKKGQVLSKQVDSQGNVKYDSIARFGHSEDRIVQSQFKELIPLRERIDVKDGNIIHLRPQQEDIIETAQKTREALEKKINGKLAASKPRSRQTEVESGATFIKYTPSSSATGLTAQTSQRVIRMSEMPVDPMEPPKFRHKRVPNAPPSPPAPVMHSPPRPVTVEEQKEWVIPPCISNWKNAKGYTIPLDKRLAADGRGLQEVKINDNFAKLSEALLAAERHAREEVRQRSLLQQNLAHKEKESKEEHLRQLAQRAREQRAGVNVHEVNNGSNLDTAHAISNNIDYSSSDTENKSKKDSRSDNDDNEKERTRREIREDKKRELKRELRMSNMGAEAKAKYISRMENRDISEKIALGLAKPSNPTGDSMFDTRLLHRNEAAAANLNDDESYNVYDKPLLQGSNANANYRPRAMDTDDIDPDIAESVSKSLTNDRFGFGFNPESSSKYDSKENRKSKNNAVRQEPIEFEKGDVFGVDKFLNEAKMGLKRTRNTEERSPKRHRD</sequence>
<reference evidence="7 8" key="1">
    <citation type="journal article" date="2018" name="MBio">
        <title>Comparative Genomics Reveals the Core Gene Toolbox for the Fungus-Insect Symbiosis.</title>
        <authorList>
            <person name="Wang Y."/>
            <person name="Stata M."/>
            <person name="Wang W."/>
            <person name="Stajich J.E."/>
            <person name="White M.M."/>
            <person name="Moncalvo J.M."/>
        </authorList>
    </citation>
    <scope>NUCLEOTIDE SEQUENCE [LARGE SCALE GENOMIC DNA]</scope>
    <source>
        <strain evidence="7 8">SWE-8-4</strain>
    </source>
</reference>
<feature type="compositionally biased region" description="Basic and acidic residues" evidence="5">
    <location>
        <begin position="318"/>
        <end position="340"/>
    </location>
</feature>
<dbReference type="GO" id="GO:0000398">
    <property type="term" value="P:mRNA splicing, via spliceosome"/>
    <property type="evidence" value="ECO:0007669"/>
    <property type="project" value="InterPro"/>
</dbReference>
<feature type="compositionally biased region" description="Polar residues" evidence="5">
    <location>
        <begin position="347"/>
        <end position="370"/>
    </location>
</feature>
<evidence type="ECO:0000256" key="4">
    <source>
        <dbReference type="SAM" id="Coils"/>
    </source>
</evidence>
<keyword evidence="3" id="KW-0507">mRNA processing</keyword>
<feature type="region of interest" description="Disordered" evidence="5">
    <location>
        <begin position="562"/>
        <end position="581"/>
    </location>
</feature>
<dbReference type="InterPro" id="IPR004015">
    <property type="entry name" value="SKI-int_prot_SKIP_SNW-dom"/>
</dbReference>
<feature type="region of interest" description="Disordered" evidence="5">
    <location>
        <begin position="512"/>
        <end position="543"/>
    </location>
</feature>
<keyword evidence="4" id="KW-0175">Coiled coil</keyword>
<evidence type="ECO:0000256" key="1">
    <source>
        <dbReference type="ARBA" id="ARBA00010197"/>
    </source>
</evidence>
<dbReference type="STRING" id="133385.A0A2T9YPU8"/>
<comment type="subcellular location">
    <subcellularLocation>
        <location evidence="3">Nucleus</location>
    </subcellularLocation>
</comment>
<keyword evidence="3" id="KW-0508">mRNA splicing</keyword>